<dbReference type="InterPro" id="IPR019591">
    <property type="entry name" value="Mrp/NBP35_ATP-bd"/>
</dbReference>
<feature type="binding site" evidence="6">
    <location>
        <begin position="92"/>
        <end position="99"/>
    </location>
    <ligand>
        <name>ATP</name>
        <dbReference type="ChEBI" id="CHEBI:30616"/>
    </ligand>
</feature>
<dbReference type="GO" id="GO:0140663">
    <property type="term" value="F:ATP-dependent FeS chaperone activity"/>
    <property type="evidence" value="ECO:0007669"/>
    <property type="project" value="InterPro"/>
</dbReference>
<dbReference type="FunFam" id="3.40.50.300:FF:001119">
    <property type="entry name" value="Iron-sulfur cluster carrier protein"/>
    <property type="match status" value="1"/>
</dbReference>
<dbReference type="InterPro" id="IPR044304">
    <property type="entry name" value="NUBPL-like"/>
</dbReference>
<dbReference type="OrthoDB" id="9809679at2"/>
<dbReference type="Proteomes" id="UP000198824">
    <property type="component" value="Unassembled WGS sequence"/>
</dbReference>
<name>A0A1I6LD09_9SPHN</name>
<dbReference type="InterPro" id="IPR033756">
    <property type="entry name" value="YlxH/NBP35"/>
</dbReference>
<dbReference type="GO" id="GO:0046872">
    <property type="term" value="F:metal ion binding"/>
    <property type="evidence" value="ECO:0007669"/>
    <property type="project" value="UniProtKB-KW"/>
</dbReference>
<comment type="function">
    <text evidence="6">Binds and transfers iron-sulfur (Fe-S) clusters to target apoproteins. Can hydrolyze ATP.</text>
</comment>
<comment type="similarity">
    <text evidence="6">Belongs to the Mrp/NBP35 ATP-binding proteins family.</text>
</comment>
<sequence>MIDLQLLHRALDALPDPVTGRGLVAAGRAAPPTAQGPVARATIDVTGLSDEARTALEGAARAALAAVPGVGEVRLLLTAERVGRTLLAVASGKGGVGKSTVSANLAVALARMGVSVGLIDADIYGPSQPRLLGTEGEKPTADKQRMNPVMSRFGVPMLSMGMLVPPGQAIAWRGPMAGNALGQLVDADWGATRLLILDLPPGTGDVQLTMVQKHKPGAALIVSTPQDLALIDATRAIDLFRKATVPVLGLVENMAGYACPHCGEISDPFGRGGAEAAAATMDLPFLGRVPLEIAIRTASDAGEPPAAQDGPVGAPFHALAAKVAAAMNLTAAGGLNA</sequence>
<evidence type="ECO:0000256" key="5">
    <source>
        <dbReference type="ARBA" id="ARBA00023014"/>
    </source>
</evidence>
<dbReference type="GO" id="GO:0051539">
    <property type="term" value="F:4 iron, 4 sulfur cluster binding"/>
    <property type="evidence" value="ECO:0007669"/>
    <property type="project" value="TreeGrafter"/>
</dbReference>
<evidence type="ECO:0000256" key="2">
    <source>
        <dbReference type="ARBA" id="ARBA00022741"/>
    </source>
</evidence>
<dbReference type="SUPFAM" id="SSF117916">
    <property type="entry name" value="Fe-S cluster assembly (FSCA) domain-like"/>
    <property type="match status" value="1"/>
</dbReference>
<keyword evidence="5 6" id="KW-0411">Iron-sulfur</keyword>
<organism evidence="7 8">
    <name type="scientific">Sphingomonas jatrophae</name>
    <dbReference type="NCBI Taxonomy" id="1166337"/>
    <lineage>
        <taxon>Bacteria</taxon>
        <taxon>Pseudomonadati</taxon>
        <taxon>Pseudomonadota</taxon>
        <taxon>Alphaproteobacteria</taxon>
        <taxon>Sphingomonadales</taxon>
        <taxon>Sphingomonadaceae</taxon>
        <taxon>Sphingomonas</taxon>
    </lineage>
</organism>
<keyword evidence="6" id="KW-0378">Hydrolase</keyword>
<dbReference type="GO" id="GO:0016887">
    <property type="term" value="F:ATP hydrolysis activity"/>
    <property type="evidence" value="ECO:0007669"/>
    <property type="project" value="UniProtKB-UniRule"/>
</dbReference>
<reference evidence="7 8" key="1">
    <citation type="submission" date="2016-10" db="EMBL/GenBank/DDBJ databases">
        <authorList>
            <person name="de Groot N.N."/>
        </authorList>
    </citation>
    <scope>NUCLEOTIDE SEQUENCE [LARGE SCALE GENOMIC DNA]</scope>
    <source>
        <strain evidence="7 8">S5-249</strain>
    </source>
</reference>
<dbReference type="InterPro" id="IPR027417">
    <property type="entry name" value="P-loop_NTPase"/>
</dbReference>
<dbReference type="HAMAP" id="MF_02040">
    <property type="entry name" value="Mrp_NBP35"/>
    <property type="match status" value="1"/>
</dbReference>
<dbReference type="CDD" id="cd02037">
    <property type="entry name" value="Mrp_NBP35"/>
    <property type="match status" value="1"/>
</dbReference>
<keyword evidence="4 6" id="KW-0408">Iron</keyword>
<evidence type="ECO:0000256" key="4">
    <source>
        <dbReference type="ARBA" id="ARBA00023004"/>
    </source>
</evidence>
<dbReference type="PANTHER" id="PTHR42961">
    <property type="entry name" value="IRON-SULFUR PROTEIN NUBPL"/>
    <property type="match status" value="1"/>
</dbReference>
<gene>
    <name evidence="7" type="ORF">SAMN05192580_2588</name>
</gene>
<keyword evidence="1 6" id="KW-0479">Metal-binding</keyword>
<keyword evidence="8" id="KW-1185">Reference proteome</keyword>
<evidence type="ECO:0000313" key="8">
    <source>
        <dbReference type="Proteomes" id="UP000198824"/>
    </source>
</evidence>
<accession>A0A1I6LD09</accession>
<comment type="subunit">
    <text evidence="6">Homodimer.</text>
</comment>
<dbReference type="RefSeq" id="WP_093315133.1">
    <property type="nucleotide sequence ID" value="NZ_FOZG01000002.1"/>
</dbReference>
<protein>
    <recommendedName>
        <fullName evidence="6">Iron-sulfur cluster carrier protein</fullName>
    </recommendedName>
</protein>
<evidence type="ECO:0000313" key="7">
    <source>
        <dbReference type="EMBL" id="SFS01323.1"/>
    </source>
</evidence>
<dbReference type="AlphaFoldDB" id="A0A1I6LD09"/>
<evidence type="ECO:0000256" key="1">
    <source>
        <dbReference type="ARBA" id="ARBA00022723"/>
    </source>
</evidence>
<dbReference type="EMBL" id="FOZG01000002">
    <property type="protein sequence ID" value="SFS01323.1"/>
    <property type="molecule type" value="Genomic_DNA"/>
</dbReference>
<dbReference type="Gene3D" id="3.40.50.300">
    <property type="entry name" value="P-loop containing nucleotide triphosphate hydrolases"/>
    <property type="match status" value="1"/>
</dbReference>
<dbReference type="InterPro" id="IPR034904">
    <property type="entry name" value="FSCA_dom_sf"/>
</dbReference>
<dbReference type="Pfam" id="PF10609">
    <property type="entry name" value="ParA"/>
    <property type="match status" value="1"/>
</dbReference>
<keyword evidence="3 6" id="KW-0067">ATP-binding</keyword>
<proteinExistence type="inferred from homology"/>
<dbReference type="GO" id="GO:0016226">
    <property type="term" value="P:iron-sulfur cluster assembly"/>
    <property type="evidence" value="ECO:0007669"/>
    <property type="project" value="InterPro"/>
</dbReference>
<dbReference type="GO" id="GO:0005524">
    <property type="term" value="F:ATP binding"/>
    <property type="evidence" value="ECO:0007669"/>
    <property type="project" value="UniProtKB-UniRule"/>
</dbReference>
<dbReference type="PANTHER" id="PTHR42961:SF2">
    <property type="entry name" value="IRON-SULFUR PROTEIN NUBPL"/>
    <property type="match status" value="1"/>
</dbReference>
<evidence type="ECO:0000256" key="3">
    <source>
        <dbReference type="ARBA" id="ARBA00022840"/>
    </source>
</evidence>
<keyword evidence="2 6" id="KW-0547">Nucleotide-binding</keyword>
<dbReference type="STRING" id="1166337.SAMN05192580_2588"/>
<evidence type="ECO:0000256" key="6">
    <source>
        <dbReference type="HAMAP-Rule" id="MF_02040"/>
    </source>
</evidence>
<dbReference type="SUPFAM" id="SSF52540">
    <property type="entry name" value="P-loop containing nucleoside triphosphate hydrolases"/>
    <property type="match status" value="1"/>
</dbReference>